<dbReference type="Gene3D" id="1.10.3210.10">
    <property type="entry name" value="Hypothetical protein af1432"/>
    <property type="match status" value="1"/>
</dbReference>
<evidence type="ECO:0000313" key="2">
    <source>
        <dbReference type="EMBL" id="MDB1838888.1"/>
    </source>
</evidence>
<evidence type="ECO:0000313" key="3">
    <source>
        <dbReference type="Proteomes" id="UP001212741"/>
    </source>
</evidence>
<dbReference type="EMBL" id="JAQLEC010000012">
    <property type="protein sequence ID" value="MDB1838888.1"/>
    <property type="molecule type" value="Genomic_DNA"/>
</dbReference>
<dbReference type="SUPFAM" id="SSF109604">
    <property type="entry name" value="HD-domain/PDEase-like"/>
    <property type="match status" value="1"/>
</dbReference>
<dbReference type="AlphaFoldDB" id="A0AAW6AK79"/>
<dbReference type="RefSeq" id="WP_195521011.1">
    <property type="nucleotide sequence ID" value="NZ_JADNPG010000012.1"/>
</dbReference>
<dbReference type="InterPro" id="IPR006675">
    <property type="entry name" value="HDIG_dom"/>
</dbReference>
<dbReference type="InterPro" id="IPR006674">
    <property type="entry name" value="HD_domain"/>
</dbReference>
<sequence length="270" mass="30735">MTAIDRDRVRAAFKSYTDAYDATNPRIALKIEHTYHVAEACDAVAREQGWSSEDIDLAWLCGLLHDMGRFEQLRRWDTFKDAESMSHAALGIEVLFGENPADAPATTNIRDFLETGAHDELIRASIAYHSDFRLPAQLDERTRCFCDIVRDGDKIDIMRTIADSTVDTILKVDEDAFLASRFSVPTLAAFDEHRCVARDERNEPADYLVGLICFMFELVYPASRTLAREQGDIYRLLDAPFGITRPFTDPATQATWSRLKDEMRDWLARA</sequence>
<dbReference type="NCBIfam" id="TIGR00277">
    <property type="entry name" value="HDIG"/>
    <property type="match status" value="1"/>
</dbReference>
<comment type="caution">
    <text evidence="2">The sequence shown here is derived from an EMBL/GenBank/DDBJ whole genome shotgun (WGS) entry which is preliminary data.</text>
</comment>
<accession>A0AAW6AK79</accession>
<gene>
    <name evidence="2" type="ORF">PMW86_04700</name>
</gene>
<protein>
    <submittedName>
        <fullName evidence="2">HD domain-containing protein</fullName>
    </submittedName>
</protein>
<feature type="domain" description="HD" evidence="1">
    <location>
        <begin position="31"/>
        <end position="144"/>
    </location>
</feature>
<reference evidence="2" key="1">
    <citation type="submission" date="2023-01" db="EMBL/GenBank/DDBJ databases">
        <title>Human gut microbiome strain richness.</title>
        <authorList>
            <person name="Chen-Liaw A."/>
        </authorList>
    </citation>
    <scope>NUCLEOTIDE SEQUENCE</scope>
    <source>
        <strain evidence="2">D54st1_D6_D54t1_190329</strain>
    </source>
</reference>
<dbReference type="Pfam" id="PF01966">
    <property type="entry name" value="HD"/>
    <property type="match status" value="1"/>
</dbReference>
<dbReference type="InterPro" id="IPR003607">
    <property type="entry name" value="HD/PDEase_dom"/>
</dbReference>
<dbReference type="Proteomes" id="UP001212741">
    <property type="component" value="Unassembled WGS sequence"/>
</dbReference>
<organism evidence="2 3">
    <name type="scientific">Collinsella aerofaciens</name>
    <dbReference type="NCBI Taxonomy" id="74426"/>
    <lineage>
        <taxon>Bacteria</taxon>
        <taxon>Bacillati</taxon>
        <taxon>Actinomycetota</taxon>
        <taxon>Coriobacteriia</taxon>
        <taxon>Coriobacteriales</taxon>
        <taxon>Coriobacteriaceae</taxon>
        <taxon>Collinsella</taxon>
    </lineage>
</organism>
<proteinExistence type="predicted"/>
<evidence type="ECO:0000259" key="1">
    <source>
        <dbReference type="Pfam" id="PF01966"/>
    </source>
</evidence>
<name>A0AAW6AK79_9ACTN</name>
<dbReference type="CDD" id="cd00077">
    <property type="entry name" value="HDc"/>
    <property type="match status" value="1"/>
</dbReference>